<reference evidence="2" key="1">
    <citation type="journal article" date="2021" name="PeerJ">
        <title>Extensive microbial diversity within the chicken gut microbiome revealed by metagenomics and culture.</title>
        <authorList>
            <person name="Gilroy R."/>
            <person name="Ravi A."/>
            <person name="Getino M."/>
            <person name="Pursley I."/>
            <person name="Horton D.L."/>
            <person name="Alikhan N.F."/>
            <person name="Baker D."/>
            <person name="Gharbi K."/>
            <person name="Hall N."/>
            <person name="Watson M."/>
            <person name="Adriaenssens E.M."/>
            <person name="Foster-Nyarko E."/>
            <person name="Jarju S."/>
            <person name="Secka A."/>
            <person name="Antonio M."/>
            <person name="Oren A."/>
            <person name="Chaudhuri R.R."/>
            <person name="La Ragione R."/>
            <person name="Hildebrand F."/>
            <person name="Pallen M.J."/>
        </authorList>
    </citation>
    <scope>NUCLEOTIDE SEQUENCE</scope>
    <source>
        <strain evidence="2">ChiGjej4B4-12881</strain>
    </source>
</reference>
<dbReference type="AlphaFoldDB" id="A0A9D1W2W3"/>
<dbReference type="EMBL" id="DXEU01000030">
    <property type="protein sequence ID" value="HIX51513.1"/>
    <property type="molecule type" value="Genomic_DNA"/>
</dbReference>
<reference evidence="2" key="2">
    <citation type="submission" date="2021-04" db="EMBL/GenBank/DDBJ databases">
        <authorList>
            <person name="Gilroy R."/>
        </authorList>
    </citation>
    <scope>NUCLEOTIDE SEQUENCE</scope>
    <source>
        <strain evidence="2">ChiGjej4B4-12881</strain>
    </source>
</reference>
<protein>
    <recommendedName>
        <fullName evidence="1">DUF6472 domain-containing protein</fullName>
    </recommendedName>
</protein>
<proteinExistence type="predicted"/>
<evidence type="ECO:0000313" key="2">
    <source>
        <dbReference type="EMBL" id="HIX51513.1"/>
    </source>
</evidence>
<dbReference type="InterPro" id="IPR045525">
    <property type="entry name" value="DUF6472"/>
</dbReference>
<gene>
    <name evidence="2" type="ORF">IAA28_01755</name>
</gene>
<feature type="domain" description="DUF6472" evidence="1">
    <location>
        <begin position="12"/>
        <end position="67"/>
    </location>
</feature>
<sequence length="67" mass="8320">MERRRSGRRQADSCETCENYVYDEEFEYYVCTASLDEDDMARFMGSQRFDCPYYRLNDEYRIVRRQM</sequence>
<name>A0A9D1W2W3_9FIRM</name>
<comment type="caution">
    <text evidence="2">The sequence shown here is derived from an EMBL/GenBank/DDBJ whole genome shotgun (WGS) entry which is preliminary data.</text>
</comment>
<accession>A0A9D1W2W3</accession>
<organism evidence="2 3">
    <name type="scientific">Candidatus Lachnoclostridium stercoripullorum</name>
    <dbReference type="NCBI Taxonomy" id="2838635"/>
    <lineage>
        <taxon>Bacteria</taxon>
        <taxon>Bacillati</taxon>
        <taxon>Bacillota</taxon>
        <taxon>Clostridia</taxon>
        <taxon>Lachnospirales</taxon>
        <taxon>Lachnospiraceae</taxon>
    </lineage>
</organism>
<evidence type="ECO:0000313" key="3">
    <source>
        <dbReference type="Proteomes" id="UP000886780"/>
    </source>
</evidence>
<dbReference type="Proteomes" id="UP000886780">
    <property type="component" value="Unassembled WGS sequence"/>
</dbReference>
<dbReference type="Pfam" id="PF20076">
    <property type="entry name" value="DUF6472"/>
    <property type="match status" value="1"/>
</dbReference>
<evidence type="ECO:0000259" key="1">
    <source>
        <dbReference type="Pfam" id="PF20076"/>
    </source>
</evidence>